<evidence type="ECO:0000313" key="3">
    <source>
        <dbReference type="Proteomes" id="UP000068164"/>
    </source>
</evidence>
<feature type="compositionally biased region" description="Polar residues" evidence="1">
    <location>
        <begin position="1"/>
        <end position="18"/>
    </location>
</feature>
<protein>
    <submittedName>
        <fullName evidence="2">Uncharacterized protein</fullName>
    </submittedName>
</protein>
<accession>A0A125QA45</accession>
<organism evidence="2 3">
    <name type="scientific">Rhizobium altiplani</name>
    <dbReference type="NCBI Taxonomy" id="1864509"/>
    <lineage>
        <taxon>Bacteria</taxon>
        <taxon>Pseudomonadati</taxon>
        <taxon>Pseudomonadota</taxon>
        <taxon>Alphaproteobacteria</taxon>
        <taxon>Hyphomicrobiales</taxon>
        <taxon>Rhizobiaceae</taxon>
        <taxon>Rhizobium/Agrobacterium group</taxon>
        <taxon>Rhizobium</taxon>
    </lineage>
</organism>
<dbReference type="OrthoDB" id="7665018at2"/>
<keyword evidence="3" id="KW-1185">Reference proteome</keyword>
<sequence>MAKRTTSAGRRPASNKTYAGSLGETLDEAGFEALGRRIKVHDRGVGTQPALPPKWFDPVVEFLWAALPDLVANHWDHLYIDALQSACQALVALGQAVLDGSGGIKANPEPALPSILPRLDDVATVIVCLAAQVSLLEYRHFTGARDRPSPTGLRRPNIRADHGSGPAYLAPDAFRVFESLDLVIGARWTERAETIFWRDNPSVWGVDFTKDRRFLRARDAALATVPDDIAEKIEKTAVITEESIVEWLQIAPKTKTREDALKSLRFWSSQSLDRVFHRRWRLDCGWLSVEESYRTLLIEYDALSINMRRHFAARYLPHAPFLYE</sequence>
<comment type="caution">
    <text evidence="2">The sequence shown here is derived from an EMBL/GenBank/DDBJ whole genome shotgun (WGS) entry which is preliminary data.</text>
</comment>
<reference evidence="2 3" key="1">
    <citation type="submission" date="2015-11" db="EMBL/GenBank/DDBJ databases">
        <title>Draft Genome Sequence of the Strain BR 10423 (Rhizobium sp.) isolated from nodules of Mimosa pudica.</title>
        <authorList>
            <person name="Barauna A.C."/>
            <person name="Zilli J.E."/>
            <person name="Simoes-Araujo J.L."/>
            <person name="Reis V.M."/>
            <person name="James E.K."/>
            <person name="Reis F.B.Jr."/>
            <person name="Rouws L.F."/>
            <person name="Passos S.R."/>
            <person name="Gois S.R."/>
        </authorList>
    </citation>
    <scope>NUCLEOTIDE SEQUENCE [LARGE SCALE GENOMIC DNA]</scope>
    <source>
        <strain evidence="2 3">BR10423</strain>
    </source>
</reference>
<gene>
    <name evidence="2" type="ORF">AS026_28670</name>
</gene>
<dbReference type="EMBL" id="LNCD01000012">
    <property type="protein sequence ID" value="KWV59362.1"/>
    <property type="molecule type" value="Genomic_DNA"/>
</dbReference>
<feature type="region of interest" description="Disordered" evidence="1">
    <location>
        <begin position="1"/>
        <end position="20"/>
    </location>
</feature>
<dbReference type="AlphaFoldDB" id="A0A125QA45"/>
<name>A0A125QA45_9HYPH</name>
<dbReference type="Proteomes" id="UP000068164">
    <property type="component" value="Unassembled WGS sequence"/>
</dbReference>
<dbReference type="RefSeq" id="WP_062368577.1">
    <property type="nucleotide sequence ID" value="NZ_LNCD01000012.1"/>
</dbReference>
<evidence type="ECO:0000256" key="1">
    <source>
        <dbReference type="SAM" id="MobiDB-lite"/>
    </source>
</evidence>
<proteinExistence type="predicted"/>
<evidence type="ECO:0000313" key="2">
    <source>
        <dbReference type="EMBL" id="KWV59362.1"/>
    </source>
</evidence>